<dbReference type="SUPFAM" id="SSF51735">
    <property type="entry name" value="NAD(P)-binding Rossmann-fold domains"/>
    <property type="match status" value="1"/>
</dbReference>
<feature type="domain" description="NAD(P)-binding" evidence="2">
    <location>
        <begin position="349"/>
        <end position="456"/>
    </location>
</feature>
<dbReference type="EMBL" id="LATL02000158">
    <property type="protein sequence ID" value="KKD37780.1"/>
    <property type="molecule type" value="Genomic_DNA"/>
</dbReference>
<evidence type="ECO:0000313" key="4">
    <source>
        <dbReference type="Proteomes" id="UP000033607"/>
    </source>
</evidence>
<feature type="domain" description="NADH:ubiquinone oxidoreductase intermediate-associated protein 30" evidence="1">
    <location>
        <begin position="181"/>
        <end position="347"/>
    </location>
</feature>
<evidence type="ECO:0000259" key="1">
    <source>
        <dbReference type="Pfam" id="PF08547"/>
    </source>
</evidence>
<protein>
    <submittedName>
        <fullName evidence="3">NADH:ubiquinone oxidoreductase</fullName>
    </submittedName>
</protein>
<gene>
    <name evidence="3" type="ORF">WN50_12500</name>
</gene>
<accession>A0A0F5YHV9</accession>
<dbReference type="RefSeq" id="WP_046278878.1">
    <property type="nucleotide sequence ID" value="NZ_LATL02000158.1"/>
</dbReference>
<dbReference type="Gene3D" id="3.40.50.720">
    <property type="entry name" value="NAD(P)-binding Rossmann-like Domain"/>
    <property type="match status" value="2"/>
</dbReference>
<proteinExistence type="predicted"/>
<reference evidence="3 4" key="1">
    <citation type="submission" date="2015-06" db="EMBL/GenBank/DDBJ databases">
        <title>Draft genome assembly of filamentous brackish cyanobacterium Limnoraphis robusta strain CS-951.</title>
        <authorList>
            <person name="Willis A."/>
            <person name="Parks M."/>
            <person name="Burford M.A."/>
        </authorList>
    </citation>
    <scope>NUCLEOTIDE SEQUENCE [LARGE SCALE GENOMIC DNA]</scope>
    <source>
        <strain evidence="3 4">CS-951</strain>
    </source>
</reference>
<evidence type="ECO:0000259" key="2">
    <source>
        <dbReference type="Pfam" id="PF13460"/>
    </source>
</evidence>
<dbReference type="InterPro" id="IPR008979">
    <property type="entry name" value="Galactose-bd-like_sf"/>
</dbReference>
<dbReference type="PATRIC" id="fig|1637645.4.peg.3213"/>
<dbReference type="AlphaFoldDB" id="A0A0F5YHV9"/>
<dbReference type="Pfam" id="PF08547">
    <property type="entry name" value="CIA30"/>
    <property type="match status" value="1"/>
</dbReference>
<sequence>MSEQKKANWDAGRFLKTLGYFGVVPFIGSISWIQQLFGNNKNKPQPKSEVVLVAGATGGVGKRVVKRLQQRGVNVRALVRDAKRAKKILGNTVEIIEADLTIPETLTPEVMKDVTAIICCTGTKVQPVEGDTPTREKYYQGIKFYLPEVVDVPEKVEYEGMKNLINAAFPTLKNSGEKLLFDFSKPTEDLKETWGALDDIVMGGVSESSIRLIGDAALFTGNVSTANSGGFASVRTRNFEPAMNLSGYQGIELRVKGDGKRYKFILRNDSKWDSIAYCYSFDTVYNITTTLRIPFNQLIPVFRAKTLKDGSPFDPSTVYSIQLMLSKFEYDKQLNPKFSPGIFQLQIESIKAYGGEKFPRFVQISSAGVTRPGKPGLNLEEEPPAVRLNEQLGGILTWKLKGEDVIRSSGIPYTIIRPCALTEEPGGKALTFAQGDTIKGQVSREDIAELCIQALNLPQACNVTFEVKSQQNGYKIGDWTGLFSSIKPDSVNFYLD</sequence>
<dbReference type="InterPro" id="IPR016040">
    <property type="entry name" value="NAD(P)-bd_dom"/>
</dbReference>
<evidence type="ECO:0000313" key="3">
    <source>
        <dbReference type="EMBL" id="KKD37780.1"/>
    </source>
</evidence>
<dbReference type="PANTHER" id="PTHR15020:SF50">
    <property type="entry name" value="UPF0659 PROTEIN YMR090W"/>
    <property type="match status" value="1"/>
</dbReference>
<dbReference type="PANTHER" id="PTHR15020">
    <property type="entry name" value="FLAVIN REDUCTASE-RELATED"/>
    <property type="match status" value="1"/>
</dbReference>
<dbReference type="Pfam" id="PF13460">
    <property type="entry name" value="NAD_binding_10"/>
    <property type="match status" value="2"/>
</dbReference>
<dbReference type="SUPFAM" id="SSF49785">
    <property type="entry name" value="Galactose-binding domain-like"/>
    <property type="match status" value="1"/>
</dbReference>
<dbReference type="InterPro" id="IPR013857">
    <property type="entry name" value="NADH-UbQ_OxRdtase-assoc_prot30"/>
</dbReference>
<comment type="caution">
    <text evidence="3">The sequence shown here is derived from an EMBL/GenBank/DDBJ whole genome shotgun (WGS) entry which is preliminary data.</text>
</comment>
<name>A0A0F5YHV9_9CYAN</name>
<dbReference type="OrthoDB" id="442188at2"/>
<keyword evidence="3" id="KW-0830">Ubiquinone</keyword>
<feature type="domain" description="NAD(P)-binding" evidence="2">
    <location>
        <begin position="55"/>
        <end position="131"/>
    </location>
</feature>
<dbReference type="InterPro" id="IPR036291">
    <property type="entry name" value="NAD(P)-bd_dom_sf"/>
</dbReference>
<organism evidence="3 4">
    <name type="scientific">Limnoraphis robusta CS-951</name>
    <dbReference type="NCBI Taxonomy" id="1637645"/>
    <lineage>
        <taxon>Bacteria</taxon>
        <taxon>Bacillati</taxon>
        <taxon>Cyanobacteriota</taxon>
        <taxon>Cyanophyceae</taxon>
        <taxon>Oscillatoriophycideae</taxon>
        <taxon>Oscillatoriales</taxon>
        <taxon>Sirenicapillariaceae</taxon>
        <taxon>Limnoraphis</taxon>
    </lineage>
</organism>
<dbReference type="Proteomes" id="UP000033607">
    <property type="component" value="Unassembled WGS sequence"/>
</dbReference>